<dbReference type="HOGENOM" id="CLU_205593_0_0_1"/>
<name>K5Y139_AGABU</name>
<dbReference type="InParanoid" id="K5Y139"/>
<gene>
    <name evidence="1" type="ORF">AGABI1DRAFT_111824</name>
</gene>
<dbReference type="EMBL" id="JH971387">
    <property type="protein sequence ID" value="EKM81525.1"/>
    <property type="molecule type" value="Genomic_DNA"/>
</dbReference>
<dbReference type="Proteomes" id="UP000008493">
    <property type="component" value="Unassembled WGS sequence"/>
</dbReference>
<evidence type="ECO:0000313" key="1">
    <source>
        <dbReference type="EMBL" id="EKM81525.1"/>
    </source>
</evidence>
<dbReference type="AlphaFoldDB" id="K5Y139"/>
<dbReference type="RefSeq" id="XP_007327424.1">
    <property type="nucleotide sequence ID" value="XM_007327362.1"/>
</dbReference>
<proteinExistence type="predicted"/>
<reference evidence="2" key="1">
    <citation type="journal article" date="2012" name="Proc. Natl. Acad. Sci. U.S.A.">
        <title>Genome sequence of the button mushroom Agaricus bisporus reveals mechanisms governing adaptation to a humic-rich ecological niche.</title>
        <authorList>
            <person name="Morin E."/>
            <person name="Kohler A."/>
            <person name="Baker A.R."/>
            <person name="Foulongne-Oriol M."/>
            <person name="Lombard V."/>
            <person name="Nagy L.G."/>
            <person name="Ohm R.A."/>
            <person name="Patyshakuliyeva A."/>
            <person name="Brun A."/>
            <person name="Aerts A.L."/>
            <person name="Bailey A.M."/>
            <person name="Billette C."/>
            <person name="Coutinho P.M."/>
            <person name="Deakin G."/>
            <person name="Doddapaneni H."/>
            <person name="Floudas D."/>
            <person name="Grimwood J."/>
            <person name="Hilden K."/>
            <person name="Kuees U."/>
            <person name="LaButti K.M."/>
            <person name="Lapidus A."/>
            <person name="Lindquist E.A."/>
            <person name="Lucas S.M."/>
            <person name="Murat C."/>
            <person name="Riley R.W."/>
            <person name="Salamov A.A."/>
            <person name="Schmutz J."/>
            <person name="Subramanian V."/>
            <person name="Woesten H.A.B."/>
            <person name="Xu J."/>
            <person name="Eastwood D.C."/>
            <person name="Foster G.D."/>
            <person name="Sonnenberg A.S."/>
            <person name="Cullen D."/>
            <person name="de Vries R.P."/>
            <person name="Lundell T."/>
            <person name="Hibbett D.S."/>
            <person name="Henrissat B."/>
            <person name="Burton K.S."/>
            <person name="Kerrigan R.W."/>
            <person name="Challen M.P."/>
            <person name="Grigoriev I.V."/>
            <person name="Martin F."/>
        </authorList>
    </citation>
    <scope>NUCLEOTIDE SEQUENCE [LARGE SCALE GENOMIC DNA]</scope>
    <source>
        <strain evidence="2">JB137-S8 / ATCC MYA-4627 / FGSC 10392</strain>
    </source>
</reference>
<accession>K5Y139</accession>
<protein>
    <submittedName>
        <fullName evidence="1">Uncharacterized protein</fullName>
    </submittedName>
</protein>
<dbReference type="KEGG" id="abp:AGABI1DRAFT111824"/>
<sequence>MVTCCNQDVSRSTSTLRNEFIQFQVHIVRVVEEEKPVPLALVCKPMETRIYGLLCISWSDGLKVCSK</sequence>
<keyword evidence="2" id="KW-1185">Reference proteome</keyword>
<feature type="non-terminal residue" evidence="1">
    <location>
        <position position="67"/>
    </location>
</feature>
<dbReference type="GeneID" id="18823421"/>
<evidence type="ECO:0000313" key="2">
    <source>
        <dbReference type="Proteomes" id="UP000008493"/>
    </source>
</evidence>
<organism evidence="1 2">
    <name type="scientific">Agaricus bisporus var. burnettii (strain JB137-S8 / ATCC MYA-4627 / FGSC 10392)</name>
    <name type="common">White button mushroom</name>
    <dbReference type="NCBI Taxonomy" id="597362"/>
    <lineage>
        <taxon>Eukaryota</taxon>
        <taxon>Fungi</taxon>
        <taxon>Dikarya</taxon>
        <taxon>Basidiomycota</taxon>
        <taxon>Agaricomycotina</taxon>
        <taxon>Agaricomycetes</taxon>
        <taxon>Agaricomycetidae</taxon>
        <taxon>Agaricales</taxon>
        <taxon>Agaricineae</taxon>
        <taxon>Agaricaceae</taxon>
        <taxon>Agaricus</taxon>
    </lineage>
</organism>